<feature type="compositionally biased region" description="Low complexity" evidence="1">
    <location>
        <begin position="562"/>
        <end position="571"/>
    </location>
</feature>
<dbReference type="Pfam" id="PF00168">
    <property type="entry name" value="C2"/>
    <property type="match status" value="1"/>
</dbReference>
<feature type="region of interest" description="Disordered" evidence="1">
    <location>
        <begin position="544"/>
        <end position="860"/>
    </location>
</feature>
<feature type="region of interest" description="Disordered" evidence="1">
    <location>
        <begin position="164"/>
        <end position="420"/>
    </location>
</feature>
<evidence type="ECO:0000256" key="1">
    <source>
        <dbReference type="SAM" id="MobiDB-lite"/>
    </source>
</evidence>
<gene>
    <name evidence="3" type="ORF">SPSC_00613</name>
</gene>
<feature type="compositionally biased region" description="Low complexity" evidence="1">
    <location>
        <begin position="830"/>
        <end position="860"/>
    </location>
</feature>
<feature type="compositionally biased region" description="Low complexity" evidence="1">
    <location>
        <begin position="295"/>
        <end position="314"/>
    </location>
</feature>
<feature type="compositionally biased region" description="Polar residues" evidence="1">
    <location>
        <begin position="173"/>
        <end position="182"/>
    </location>
</feature>
<feature type="region of interest" description="Disordered" evidence="1">
    <location>
        <begin position="26"/>
        <end position="61"/>
    </location>
</feature>
<evidence type="ECO:0000313" key="3">
    <source>
        <dbReference type="EMBL" id="CDU21983.1"/>
    </source>
</evidence>
<dbReference type="SMART" id="SM00239">
    <property type="entry name" value="C2"/>
    <property type="match status" value="1"/>
</dbReference>
<dbReference type="InterPro" id="IPR052981">
    <property type="entry name" value="Ingression_C2_domain"/>
</dbReference>
<dbReference type="Gene3D" id="2.60.40.150">
    <property type="entry name" value="C2 domain"/>
    <property type="match status" value="1"/>
</dbReference>
<feature type="compositionally biased region" description="Polar residues" evidence="1">
    <location>
        <begin position="519"/>
        <end position="531"/>
    </location>
</feature>
<feature type="compositionally biased region" description="Low complexity" evidence="1">
    <location>
        <begin position="643"/>
        <end position="656"/>
    </location>
</feature>
<name>A0A127Z964_9BASI</name>
<dbReference type="CDD" id="cd08681">
    <property type="entry name" value="C2_fungal_Inn1p-like"/>
    <property type="match status" value="1"/>
</dbReference>
<feature type="compositionally biased region" description="Low complexity" evidence="1">
    <location>
        <begin position="74"/>
        <end position="100"/>
    </location>
</feature>
<dbReference type="InterPro" id="IPR037791">
    <property type="entry name" value="C2_fungal_Inn1"/>
</dbReference>
<dbReference type="PANTHER" id="PTHR47052:SF3">
    <property type="entry name" value="INGRESSION PROTEIN 1"/>
    <property type="match status" value="1"/>
</dbReference>
<dbReference type="PANTHER" id="PTHR47052">
    <property type="entry name" value="CONSERVED SERINE PROLINE-RICH PROTEIN (AFU_ORTHOLOGUE AFUA_2G01790)"/>
    <property type="match status" value="1"/>
</dbReference>
<protein>
    <submittedName>
        <fullName evidence="3">Related to calcineurin temperature suppressor cts1</fullName>
    </submittedName>
</protein>
<dbReference type="AlphaFoldDB" id="A0A127Z964"/>
<feature type="compositionally biased region" description="Low complexity" evidence="1">
    <location>
        <begin position="766"/>
        <end position="778"/>
    </location>
</feature>
<feature type="compositionally biased region" description="Low complexity" evidence="1">
    <location>
        <begin position="502"/>
        <end position="518"/>
    </location>
</feature>
<feature type="compositionally biased region" description="Polar residues" evidence="1">
    <location>
        <begin position="358"/>
        <end position="380"/>
    </location>
</feature>
<feature type="region of interest" description="Disordered" evidence="1">
    <location>
        <begin position="453"/>
        <end position="531"/>
    </location>
</feature>
<feature type="compositionally biased region" description="Low complexity" evidence="1">
    <location>
        <begin position="665"/>
        <end position="683"/>
    </location>
</feature>
<dbReference type="InterPro" id="IPR035892">
    <property type="entry name" value="C2_domain_sf"/>
</dbReference>
<feature type="domain" description="C2" evidence="2">
    <location>
        <begin position="1"/>
        <end position="142"/>
    </location>
</feature>
<dbReference type="OrthoDB" id="270970at2759"/>
<dbReference type="SUPFAM" id="SSF49562">
    <property type="entry name" value="C2 domain (Calcium/lipid-binding domain, CaLB)"/>
    <property type="match status" value="1"/>
</dbReference>
<reference evidence="3" key="1">
    <citation type="submission" date="2014-06" db="EMBL/GenBank/DDBJ databases">
        <authorList>
            <person name="Ju J."/>
            <person name="Zhang J."/>
        </authorList>
    </citation>
    <scope>NUCLEOTIDE SEQUENCE</scope>
    <source>
        <strain evidence="3">SscI8</strain>
    </source>
</reference>
<feature type="compositionally biased region" description="Basic and acidic residues" evidence="1">
    <location>
        <begin position="45"/>
        <end position="61"/>
    </location>
</feature>
<evidence type="ECO:0000259" key="2">
    <source>
        <dbReference type="PROSITE" id="PS50004"/>
    </source>
</evidence>
<dbReference type="PROSITE" id="PS50004">
    <property type="entry name" value="C2"/>
    <property type="match status" value="1"/>
</dbReference>
<feature type="compositionally biased region" description="Polar residues" evidence="1">
    <location>
        <begin position="580"/>
        <end position="604"/>
    </location>
</feature>
<feature type="region of interest" description="Disordered" evidence="1">
    <location>
        <begin position="74"/>
        <end position="105"/>
    </location>
</feature>
<feature type="compositionally biased region" description="Low complexity" evidence="1">
    <location>
        <begin position="787"/>
        <end position="799"/>
    </location>
</feature>
<feature type="compositionally biased region" description="Polar residues" evidence="1">
    <location>
        <begin position="261"/>
        <end position="282"/>
    </location>
</feature>
<dbReference type="EMBL" id="LK056654">
    <property type="protein sequence ID" value="CDU21983.1"/>
    <property type="molecule type" value="Genomic_DNA"/>
</dbReference>
<feature type="compositionally biased region" description="Low complexity" evidence="1">
    <location>
        <begin position="242"/>
        <end position="256"/>
    </location>
</feature>
<dbReference type="InterPro" id="IPR000008">
    <property type="entry name" value="C2_dom"/>
</dbReference>
<organism evidence="3">
    <name type="scientific">Sporisorium scitamineum</name>
    <dbReference type="NCBI Taxonomy" id="49012"/>
    <lineage>
        <taxon>Eukaryota</taxon>
        <taxon>Fungi</taxon>
        <taxon>Dikarya</taxon>
        <taxon>Basidiomycota</taxon>
        <taxon>Ustilaginomycotina</taxon>
        <taxon>Ustilaginomycetes</taxon>
        <taxon>Ustilaginales</taxon>
        <taxon>Ustilaginaceae</taxon>
        <taxon>Sporisorium</taxon>
    </lineage>
</organism>
<accession>A0A127Z964</accession>
<proteinExistence type="predicted"/>
<feature type="compositionally biased region" description="Low complexity" evidence="1">
    <location>
        <begin position="727"/>
        <end position="745"/>
    </location>
</feature>
<feature type="compositionally biased region" description="Polar residues" evidence="1">
    <location>
        <begin position="814"/>
        <end position="829"/>
    </location>
</feature>
<sequence length="860" mass="91146">MPASAEPVHKGTLVCVVLKARNLPNKKSIGKQDPYTVLSMGQEQQKTKPDKRGGQHPTWDEQLHFEIYEDMEDALTSASTNGSGSGSKGTSVSSAAAAKAKGGKKVLKVACYADDSKEPEFIGEGIVDLTDTLKTGEFDEWVTIKAKDRYAGEVYLELTFYSSAAPPKKRRPSTQPKMSGTDTYGGAGSFQRIDDARDAASSGSGSGAPPKPAKGKADHPPIPASMRPGGTSASSDLHDRMSSSVSSSNLASSLHRPPSATPYSQTMHDLGSTTPRPSSSLANLDAYTPAYAPASISRSTSPVPPSSVYHSAAPTHASSIGPAAGSSRRNSLATPMHAGGSRRNSFANPMPSEFGHSITPSASYYSQHSMTPSQSSQYLANSHVPEPSDDRYATVRPGTISQQHQQHQQHQQQNGVPRSHSISHIPIAYNQMPQPDFGADQLAYSMSQMGFSNSTVKSEKPLPPPTPVPADDRPPQSHISQAPAHLASLYTPPPNAGYTQDVQRPVSPAARPPSALSQYSTSPSPHVNSTPSVVNAQAYYQQQQPATPQAGGHLAQPPSVPPRSSSPGAAATKYTPIPSPYSQPAHQSHTPRPLPSTQSSTAISSMAPAQPPAQQQQQQPQHAAYPSHLYQPVQQPSPPPQQPSHSHSLPHSGSQSFSNYTWHGPLSPAAASQPAQPAYVAAATNGKGVPPSLSSGYLYSAPPQGAGEGAPNWTPGRSPSPLPPIPGSQHQQPPQQMPSSGSMHSFYGSHGSTPVPAPPVGYSHLQQPSAPQQQGYQYTAPPQHYDPSQQQSGYPAQPYAQPPPPPQQQQQQQHYATTSAGSGHAYQTPQQGLSSSQSFSSSLLYQSHQNSQYQHQQHYQ</sequence>
<feature type="compositionally biased region" description="Low complexity" evidence="1">
    <location>
        <begin position="402"/>
        <end position="413"/>
    </location>
</feature>
<feature type="compositionally biased region" description="Low complexity" evidence="1">
    <location>
        <begin position="612"/>
        <end position="634"/>
    </location>
</feature>